<organism evidence="3 4">
    <name type="scientific">Coptotermes formosanus</name>
    <name type="common">Formosan subterranean termite</name>
    <dbReference type="NCBI Taxonomy" id="36987"/>
    <lineage>
        <taxon>Eukaryota</taxon>
        <taxon>Metazoa</taxon>
        <taxon>Ecdysozoa</taxon>
        <taxon>Arthropoda</taxon>
        <taxon>Hexapoda</taxon>
        <taxon>Insecta</taxon>
        <taxon>Pterygota</taxon>
        <taxon>Neoptera</taxon>
        <taxon>Polyneoptera</taxon>
        <taxon>Dictyoptera</taxon>
        <taxon>Blattodea</taxon>
        <taxon>Blattoidea</taxon>
        <taxon>Termitoidae</taxon>
        <taxon>Rhinotermitidae</taxon>
        <taxon>Coptotermes</taxon>
    </lineage>
</organism>
<evidence type="ECO:0008006" key="5">
    <source>
        <dbReference type="Google" id="ProtNLM"/>
    </source>
</evidence>
<dbReference type="Proteomes" id="UP000502823">
    <property type="component" value="Unassembled WGS sequence"/>
</dbReference>
<dbReference type="InterPro" id="IPR011011">
    <property type="entry name" value="Znf_FYVE_PHD"/>
</dbReference>
<feature type="compositionally biased region" description="Low complexity" evidence="2">
    <location>
        <begin position="202"/>
        <end position="212"/>
    </location>
</feature>
<dbReference type="InParanoid" id="A0A6L2PF66"/>
<dbReference type="InterPro" id="IPR013083">
    <property type="entry name" value="Znf_RING/FYVE/PHD"/>
</dbReference>
<proteinExistence type="predicted"/>
<feature type="compositionally biased region" description="Low complexity" evidence="2">
    <location>
        <begin position="61"/>
        <end position="72"/>
    </location>
</feature>
<dbReference type="EMBL" id="BLKM01000280">
    <property type="protein sequence ID" value="GFG31104.1"/>
    <property type="molecule type" value="Genomic_DNA"/>
</dbReference>
<keyword evidence="1" id="KW-0175">Coiled coil</keyword>
<gene>
    <name evidence="3" type="ORF">Cfor_04603</name>
</gene>
<evidence type="ECO:0000256" key="1">
    <source>
        <dbReference type="SAM" id="Coils"/>
    </source>
</evidence>
<evidence type="ECO:0000313" key="4">
    <source>
        <dbReference type="Proteomes" id="UP000502823"/>
    </source>
</evidence>
<keyword evidence="4" id="KW-1185">Reference proteome</keyword>
<comment type="caution">
    <text evidence="3">The sequence shown here is derived from an EMBL/GenBank/DDBJ whole genome shotgun (WGS) entry which is preliminary data.</text>
</comment>
<dbReference type="AlphaFoldDB" id="A0A6L2PF66"/>
<accession>A0A6L2PF66</accession>
<dbReference type="PANTHER" id="PTHR24102:SF28">
    <property type="entry name" value="PHD-TYPE DOMAIN-CONTAINING PROTEIN"/>
    <property type="match status" value="1"/>
</dbReference>
<evidence type="ECO:0000256" key="2">
    <source>
        <dbReference type="SAM" id="MobiDB-lite"/>
    </source>
</evidence>
<evidence type="ECO:0000313" key="3">
    <source>
        <dbReference type="EMBL" id="GFG31104.1"/>
    </source>
</evidence>
<feature type="compositionally biased region" description="Basic and acidic residues" evidence="2">
    <location>
        <begin position="171"/>
        <end position="181"/>
    </location>
</feature>
<name>A0A6L2PF66_COPFO</name>
<feature type="region of interest" description="Disordered" evidence="2">
    <location>
        <begin position="47"/>
        <end position="80"/>
    </location>
</feature>
<dbReference type="OrthoDB" id="336088at2759"/>
<feature type="region of interest" description="Disordered" evidence="2">
    <location>
        <begin position="153"/>
        <end position="212"/>
    </location>
</feature>
<reference evidence="4" key="1">
    <citation type="submission" date="2020-01" db="EMBL/GenBank/DDBJ databases">
        <title>Draft genome sequence of the Termite Coptotermes fromosanus.</title>
        <authorList>
            <person name="Itakura S."/>
            <person name="Yosikawa Y."/>
            <person name="Umezawa K."/>
        </authorList>
    </citation>
    <scope>NUCLEOTIDE SEQUENCE [LARGE SCALE GENOMIC DNA]</scope>
</reference>
<sequence>MGNESVGIGFLQKRLLQQLRKELEANSTNGTLNVKSVAMSLGFISNQKSRDRPSCIPVRPSSVSSTSSSTTSEDSEDLQREHDEVVVKCCSSIEGNPSQATKLQFMSAVGLVTREVLSELQNRRVERKRRSTANHTQFVYGSFWDVSKRKKSSYLSSGVPPPTRQLTRSSLRTEPRHEEKPALSSAQDNGAGAQHRKASPQTTTASTSGSLSLHIPGLPASLTIERVQTSLCVVCRKPGSLNVCSGCSAEYHMNCTASGEQCPQCSVKQNGSTSSLREREAEKQRLLSLKSELNFEKDALEQRAADLSAALVAQAANQKELLQAEELTRKSIQQINDFVTIFKSAQSPPPPS</sequence>
<dbReference type="SUPFAM" id="SSF57903">
    <property type="entry name" value="FYVE/PHD zinc finger"/>
    <property type="match status" value="1"/>
</dbReference>
<dbReference type="PANTHER" id="PTHR24102">
    <property type="entry name" value="PHD FINGER PROTEIN"/>
    <property type="match status" value="1"/>
</dbReference>
<feature type="coiled-coil region" evidence="1">
    <location>
        <begin position="283"/>
        <end position="317"/>
    </location>
</feature>
<dbReference type="Gene3D" id="3.30.40.10">
    <property type="entry name" value="Zinc/RING finger domain, C3HC4 (zinc finger)"/>
    <property type="match status" value="1"/>
</dbReference>
<protein>
    <recommendedName>
        <fullName evidence="5">Phorbol-ester/DAG-type domain-containing protein</fullName>
    </recommendedName>
</protein>